<comment type="subcellular location">
    <subcellularLocation>
        <location evidence="2">Secreted</location>
    </subcellularLocation>
</comment>
<dbReference type="EMBL" id="LCWF01000018">
    <property type="protein sequence ID" value="KKY27977.1"/>
    <property type="molecule type" value="Genomic_DNA"/>
</dbReference>
<comment type="caution">
    <text evidence="11">The sequence shown here is derived from an EMBL/GenBank/DDBJ whole genome shotgun (WGS) entry which is preliminary data.</text>
</comment>
<accession>A0A0G2EZF9</accession>
<dbReference type="InterPro" id="IPR032466">
    <property type="entry name" value="Metal_Hydrolase"/>
</dbReference>
<protein>
    <recommendedName>
        <fullName evidence="4">adenosine deaminase</fullName>
        <ecNumber evidence="4">3.5.4.4</ecNumber>
    </recommendedName>
</protein>
<dbReference type="InterPro" id="IPR001365">
    <property type="entry name" value="A_deaminase_dom"/>
</dbReference>
<evidence type="ECO:0000256" key="1">
    <source>
        <dbReference type="ARBA" id="ARBA00001947"/>
    </source>
</evidence>
<dbReference type="FunFam" id="3.20.20.140:FF:000017">
    <property type="entry name" value="Adenosine deaminase 2"/>
    <property type="match status" value="1"/>
</dbReference>
<reference evidence="11 12" key="1">
    <citation type="submission" date="2015-05" db="EMBL/GenBank/DDBJ databases">
        <title>Distinctive expansion of gene families associated with plant cell wall degradation and secondary metabolism in the genomes of grapevine trunk pathogens.</title>
        <authorList>
            <person name="Lawrence D.P."/>
            <person name="Travadon R."/>
            <person name="Rolshausen P.E."/>
            <person name="Baumgartner K."/>
        </authorList>
    </citation>
    <scope>NUCLEOTIDE SEQUENCE [LARGE SCALE GENOMIC DNA]</scope>
    <source>
        <strain evidence="11">UCRPC4</strain>
    </source>
</reference>
<evidence type="ECO:0000256" key="2">
    <source>
        <dbReference type="ARBA" id="ARBA00004613"/>
    </source>
</evidence>
<evidence type="ECO:0000256" key="5">
    <source>
        <dbReference type="ARBA" id="ARBA00022525"/>
    </source>
</evidence>
<keyword evidence="8" id="KW-0378">Hydrolase</keyword>
<evidence type="ECO:0000256" key="6">
    <source>
        <dbReference type="ARBA" id="ARBA00022723"/>
    </source>
</evidence>
<dbReference type="InterPro" id="IPR006330">
    <property type="entry name" value="Ado/ade_deaminase"/>
</dbReference>
<dbReference type="PANTHER" id="PTHR11409">
    <property type="entry name" value="ADENOSINE DEAMINASE"/>
    <property type="match status" value="1"/>
</dbReference>
<evidence type="ECO:0000313" key="12">
    <source>
        <dbReference type="Proteomes" id="UP000053317"/>
    </source>
</evidence>
<evidence type="ECO:0000256" key="8">
    <source>
        <dbReference type="ARBA" id="ARBA00022801"/>
    </source>
</evidence>
<gene>
    <name evidence="11" type="ORF">UCRPC4_g00712</name>
</gene>
<proteinExistence type="inferred from homology"/>
<dbReference type="GO" id="GO:0046103">
    <property type="term" value="P:inosine biosynthetic process"/>
    <property type="evidence" value="ECO:0007669"/>
    <property type="project" value="TreeGrafter"/>
</dbReference>
<keyword evidence="12" id="KW-1185">Reference proteome</keyword>
<organism evidence="11 12">
    <name type="scientific">Phaeomoniella chlamydospora</name>
    <name type="common">Phaeoacremonium chlamydosporum</name>
    <dbReference type="NCBI Taxonomy" id="158046"/>
    <lineage>
        <taxon>Eukaryota</taxon>
        <taxon>Fungi</taxon>
        <taxon>Dikarya</taxon>
        <taxon>Ascomycota</taxon>
        <taxon>Pezizomycotina</taxon>
        <taxon>Eurotiomycetes</taxon>
        <taxon>Chaetothyriomycetidae</taxon>
        <taxon>Phaeomoniellales</taxon>
        <taxon>Phaeomoniellaceae</taxon>
        <taxon>Phaeomoniella</taxon>
    </lineage>
</organism>
<dbReference type="GO" id="GO:0004000">
    <property type="term" value="F:adenosine deaminase activity"/>
    <property type="evidence" value="ECO:0007669"/>
    <property type="project" value="TreeGrafter"/>
</dbReference>
<dbReference type="SUPFAM" id="SSF51556">
    <property type="entry name" value="Metallo-dependent hydrolases"/>
    <property type="match status" value="1"/>
</dbReference>
<evidence type="ECO:0000256" key="9">
    <source>
        <dbReference type="ARBA" id="ARBA00047764"/>
    </source>
</evidence>
<dbReference type="OrthoDB" id="7202371at2759"/>
<dbReference type="GO" id="GO:0006154">
    <property type="term" value="P:adenosine catabolic process"/>
    <property type="evidence" value="ECO:0007669"/>
    <property type="project" value="TreeGrafter"/>
</dbReference>
<name>A0A0G2EZF9_PHACM</name>
<dbReference type="Gene3D" id="3.20.20.140">
    <property type="entry name" value="Metal-dependent hydrolases"/>
    <property type="match status" value="1"/>
</dbReference>
<dbReference type="GO" id="GO:0005576">
    <property type="term" value="C:extracellular region"/>
    <property type="evidence" value="ECO:0007669"/>
    <property type="project" value="UniProtKB-SubCell"/>
</dbReference>
<dbReference type="PANTHER" id="PTHR11409:SF39">
    <property type="entry name" value="ADENOSINE DEAMINASE 2"/>
    <property type="match status" value="1"/>
</dbReference>
<keyword evidence="7" id="KW-0732">Signal</keyword>
<keyword evidence="6" id="KW-0479">Metal-binding</keyword>
<reference evidence="11 12" key="2">
    <citation type="submission" date="2015-05" db="EMBL/GenBank/DDBJ databases">
        <authorList>
            <person name="Morales-Cruz A."/>
            <person name="Amrine K.C."/>
            <person name="Cantu D."/>
        </authorList>
    </citation>
    <scope>NUCLEOTIDE SEQUENCE [LARGE SCALE GENOMIC DNA]</scope>
    <source>
        <strain evidence="11">UCRPC4</strain>
    </source>
</reference>
<dbReference type="AlphaFoldDB" id="A0A0G2EZF9"/>
<evidence type="ECO:0000256" key="3">
    <source>
        <dbReference type="ARBA" id="ARBA00006083"/>
    </source>
</evidence>
<comment type="catalytic activity">
    <reaction evidence="9">
        <text>adenosine + H2O + H(+) = inosine + NH4(+)</text>
        <dbReference type="Rhea" id="RHEA:24408"/>
        <dbReference type="ChEBI" id="CHEBI:15377"/>
        <dbReference type="ChEBI" id="CHEBI:15378"/>
        <dbReference type="ChEBI" id="CHEBI:16335"/>
        <dbReference type="ChEBI" id="CHEBI:17596"/>
        <dbReference type="ChEBI" id="CHEBI:28938"/>
        <dbReference type="EC" id="3.5.4.4"/>
    </reaction>
</comment>
<dbReference type="Pfam" id="PF00962">
    <property type="entry name" value="A_deaminase"/>
    <property type="match status" value="1"/>
</dbReference>
<sequence length="588" mass="67049">MSVSNPQTSGDELDAELEWELDEGIPQFEDPFIQKYLGGREALIAQEKKQRHDQAFKGAMSPMAWEAARIMSLVRKRELETVWTGEFEEELAHKNNGNLFPGMMFMLARDRMEKTDLWKIISKMPKGSILHAHMDAMIDTDWLLEQAFEIPGYHITSNEPLVSQKALDYGPFEFRYIPEGTTQTTDSIWTTSYKPNTPVPISAAASSFPGGLEAFKSWVISRMVITADESLFHHHGLDEVWRKFQSCFIVIDGLFYTEPIFRRCIPRLLDQLHSDGIKYVELRLAFGRPWFRANSSTPEPNYLYFFQCFEEELSAYKSSPSGAGFWDARILWTAIRKFDNHGILANMKNCIECKLAYPHLISGFDFVAQEDKGRPLVDLISLCFWFRKACAENGLEIPFFFHAGECLGDGNSTDNNLFDAILLGTRRIGHGFSLYKHPLLIDMAKDKRILIECCPISHEILRLTNSILSHPMPALHSRGVPVSLSNDDPAILGHGKNGLTHDFYQTYLAFDNLGLEGLGTMAENSVKWSAFEDETQADWTKGIKMGKAGTGVKGERVREWNQDFEKWCEWVVKEFALTVDDEEEDVED</sequence>
<comment type="cofactor">
    <cofactor evidence="1">
        <name>Zn(2+)</name>
        <dbReference type="ChEBI" id="CHEBI:29105"/>
    </cofactor>
</comment>
<comment type="similarity">
    <text evidence="3">Belongs to the metallo-dependent hydrolases superfamily. Adenosine and AMP deaminases family. ADGF subfamily.</text>
</comment>
<evidence type="ECO:0000256" key="7">
    <source>
        <dbReference type="ARBA" id="ARBA00022729"/>
    </source>
</evidence>
<keyword evidence="5" id="KW-0964">Secreted</keyword>
<dbReference type="GO" id="GO:0046872">
    <property type="term" value="F:metal ion binding"/>
    <property type="evidence" value="ECO:0007669"/>
    <property type="project" value="UniProtKB-KW"/>
</dbReference>
<feature type="domain" description="Adenosine deaminase" evidence="10">
    <location>
        <begin position="238"/>
        <end position="538"/>
    </location>
</feature>
<dbReference type="EC" id="3.5.4.4" evidence="4"/>
<dbReference type="Proteomes" id="UP000053317">
    <property type="component" value="Unassembled WGS sequence"/>
</dbReference>
<evidence type="ECO:0000313" key="11">
    <source>
        <dbReference type="EMBL" id="KKY27977.1"/>
    </source>
</evidence>
<evidence type="ECO:0000256" key="4">
    <source>
        <dbReference type="ARBA" id="ARBA00012784"/>
    </source>
</evidence>
<evidence type="ECO:0000259" key="10">
    <source>
        <dbReference type="Pfam" id="PF00962"/>
    </source>
</evidence>